<comment type="cofactor">
    <cofactor evidence="1">
        <name>Mg(2+)</name>
        <dbReference type="ChEBI" id="CHEBI:18420"/>
    </cofactor>
</comment>
<dbReference type="NCBIfam" id="TIGR00254">
    <property type="entry name" value="GGDEF"/>
    <property type="match status" value="1"/>
</dbReference>
<dbReference type="Pfam" id="PF00990">
    <property type="entry name" value="GGDEF"/>
    <property type="match status" value="1"/>
</dbReference>
<feature type="domain" description="GGDEF" evidence="6">
    <location>
        <begin position="223"/>
        <end position="355"/>
    </location>
</feature>
<keyword evidence="5" id="KW-0472">Membrane</keyword>
<proteinExistence type="predicted"/>
<dbReference type="InterPro" id="IPR029787">
    <property type="entry name" value="Nucleotide_cyclase"/>
</dbReference>
<keyword evidence="5" id="KW-0812">Transmembrane</keyword>
<dbReference type="FunFam" id="3.30.70.270:FF:000001">
    <property type="entry name" value="Diguanylate cyclase domain protein"/>
    <property type="match status" value="1"/>
</dbReference>
<evidence type="ECO:0000256" key="3">
    <source>
        <dbReference type="ARBA" id="ARBA00034247"/>
    </source>
</evidence>
<dbReference type="EMBL" id="LJZQ01000004">
    <property type="protein sequence ID" value="KPQ29948.1"/>
    <property type="molecule type" value="Genomic_DNA"/>
</dbReference>
<dbReference type="STRING" id="1305731.GCA_000934705_03373"/>
<feature type="transmembrane region" description="Helical" evidence="5">
    <location>
        <begin position="79"/>
        <end position="96"/>
    </location>
</feature>
<dbReference type="GO" id="GO:0052621">
    <property type="term" value="F:diguanylate cyclase activity"/>
    <property type="evidence" value="ECO:0007669"/>
    <property type="project" value="UniProtKB-EC"/>
</dbReference>
<dbReference type="EC" id="2.7.7.65" evidence="2"/>
<evidence type="ECO:0000256" key="5">
    <source>
        <dbReference type="SAM" id="Phobius"/>
    </source>
</evidence>
<evidence type="ECO:0000256" key="4">
    <source>
        <dbReference type="SAM" id="MobiDB-lite"/>
    </source>
</evidence>
<dbReference type="GO" id="GO:0043709">
    <property type="term" value="P:cell adhesion involved in single-species biofilm formation"/>
    <property type="evidence" value="ECO:0007669"/>
    <property type="project" value="TreeGrafter"/>
</dbReference>
<evidence type="ECO:0000313" key="7">
    <source>
        <dbReference type="EMBL" id="KPQ29948.1"/>
    </source>
</evidence>
<feature type="transmembrane region" description="Helical" evidence="5">
    <location>
        <begin position="125"/>
        <end position="147"/>
    </location>
</feature>
<gene>
    <name evidence="7" type="ORF">HLUCCX14_04765</name>
</gene>
<keyword evidence="5" id="KW-1133">Transmembrane helix</keyword>
<reference evidence="7 8" key="1">
    <citation type="submission" date="2015-09" db="EMBL/GenBank/DDBJ databases">
        <title>Identification and resolution of microdiversity through metagenomic sequencing of parallel consortia.</title>
        <authorList>
            <person name="Nelson W.C."/>
            <person name="Romine M.F."/>
            <person name="Lindemann S.R."/>
        </authorList>
    </citation>
    <scope>NUCLEOTIDE SEQUENCE [LARGE SCALE GENOMIC DNA]</scope>
    <source>
        <strain evidence="7">HL-55</strain>
    </source>
</reference>
<dbReference type="PATRIC" id="fig|1305731.5.peg.3051"/>
<dbReference type="InterPro" id="IPR050469">
    <property type="entry name" value="Diguanylate_Cyclase"/>
</dbReference>
<dbReference type="PROSITE" id="PS50887">
    <property type="entry name" value="GGDEF"/>
    <property type="match status" value="1"/>
</dbReference>
<dbReference type="InterPro" id="IPR000160">
    <property type="entry name" value="GGDEF_dom"/>
</dbReference>
<dbReference type="OrthoDB" id="9813903at2"/>
<dbReference type="PANTHER" id="PTHR45138">
    <property type="entry name" value="REGULATORY COMPONENTS OF SENSORY TRANSDUCTION SYSTEM"/>
    <property type="match status" value="1"/>
</dbReference>
<feature type="transmembrane region" description="Helical" evidence="5">
    <location>
        <begin position="20"/>
        <end position="40"/>
    </location>
</feature>
<evidence type="ECO:0000313" key="8">
    <source>
        <dbReference type="Proteomes" id="UP000050416"/>
    </source>
</evidence>
<dbReference type="Gene3D" id="3.30.70.270">
    <property type="match status" value="1"/>
</dbReference>
<evidence type="ECO:0000259" key="6">
    <source>
        <dbReference type="PROSITE" id="PS50887"/>
    </source>
</evidence>
<dbReference type="PANTHER" id="PTHR45138:SF9">
    <property type="entry name" value="DIGUANYLATE CYCLASE DGCM-RELATED"/>
    <property type="match status" value="1"/>
</dbReference>
<dbReference type="AlphaFoldDB" id="A0A0P7Z607"/>
<organism evidence="7 8">
    <name type="scientific">Marinobacter excellens HL-55</name>
    <dbReference type="NCBI Taxonomy" id="1305731"/>
    <lineage>
        <taxon>Bacteria</taxon>
        <taxon>Pseudomonadati</taxon>
        <taxon>Pseudomonadota</taxon>
        <taxon>Gammaproteobacteria</taxon>
        <taxon>Pseudomonadales</taxon>
        <taxon>Marinobacteraceae</taxon>
        <taxon>Marinobacter</taxon>
    </lineage>
</organism>
<dbReference type="CDD" id="cd01949">
    <property type="entry name" value="GGDEF"/>
    <property type="match status" value="1"/>
</dbReference>
<name>A0A0P7Z607_9GAMM</name>
<comment type="catalytic activity">
    <reaction evidence="3">
        <text>2 GTP = 3',3'-c-di-GMP + 2 diphosphate</text>
        <dbReference type="Rhea" id="RHEA:24898"/>
        <dbReference type="ChEBI" id="CHEBI:33019"/>
        <dbReference type="ChEBI" id="CHEBI:37565"/>
        <dbReference type="ChEBI" id="CHEBI:58805"/>
        <dbReference type="EC" id="2.7.7.65"/>
    </reaction>
</comment>
<sequence length="370" mass="41424">MNEKTIANHPDSSEQEERQISRLLTGLSASAVIFLAGIGAKAWHADHTTHAWVLWLFILPIVLNMGWYTLKRDRFVQKTGLLITVSLLFAYLLASGGESNTGPLWFYVFPPLLFYLTSLKGGTAILLFCYLVALIVFQFPGLPFVTAEYSIDFKIRFFATLTFESLFCFVLEASRLRARNKLLELAKAHEYAARTDELTGLANRRDMQSRLNMEFSRFKRAGHHFSVVLIDLDLFKRVNDDYGHDAGDAVLQQFSGLAGTIIRQSDVAARWGGEEFLLLLPDTTLLQALTLAERLRSEVSSTEFRHQGVLLPVTISAGVCSISKANSVNELLKQADIQLYNAKNAGRNRIAPRVRSQEHPEQTSTPGPEA</sequence>
<dbReference type="SUPFAM" id="SSF55073">
    <property type="entry name" value="Nucleotide cyclase"/>
    <property type="match status" value="1"/>
</dbReference>
<evidence type="ECO:0000256" key="2">
    <source>
        <dbReference type="ARBA" id="ARBA00012528"/>
    </source>
</evidence>
<comment type="caution">
    <text evidence="7">The sequence shown here is derived from an EMBL/GenBank/DDBJ whole genome shotgun (WGS) entry which is preliminary data.</text>
</comment>
<accession>A0A0P7Z607</accession>
<dbReference type="Proteomes" id="UP000050416">
    <property type="component" value="Unassembled WGS sequence"/>
</dbReference>
<dbReference type="SMART" id="SM00267">
    <property type="entry name" value="GGDEF"/>
    <property type="match status" value="1"/>
</dbReference>
<protein>
    <recommendedName>
        <fullName evidence="2">diguanylate cyclase</fullName>
        <ecNumber evidence="2">2.7.7.65</ecNumber>
    </recommendedName>
</protein>
<dbReference type="InterPro" id="IPR043128">
    <property type="entry name" value="Rev_trsase/Diguanyl_cyclase"/>
</dbReference>
<evidence type="ECO:0000256" key="1">
    <source>
        <dbReference type="ARBA" id="ARBA00001946"/>
    </source>
</evidence>
<dbReference type="GO" id="GO:1902201">
    <property type="term" value="P:negative regulation of bacterial-type flagellum-dependent cell motility"/>
    <property type="evidence" value="ECO:0007669"/>
    <property type="project" value="TreeGrafter"/>
</dbReference>
<dbReference type="GO" id="GO:0005886">
    <property type="term" value="C:plasma membrane"/>
    <property type="evidence" value="ECO:0007669"/>
    <property type="project" value="TreeGrafter"/>
</dbReference>
<feature type="transmembrane region" description="Helical" evidence="5">
    <location>
        <begin position="52"/>
        <end position="70"/>
    </location>
</feature>
<feature type="region of interest" description="Disordered" evidence="4">
    <location>
        <begin position="348"/>
        <end position="370"/>
    </location>
</feature>
<feature type="transmembrane region" description="Helical" evidence="5">
    <location>
        <begin position="102"/>
        <end position="118"/>
    </location>
</feature>